<dbReference type="Proteomes" id="UP000663843">
    <property type="component" value="Unassembled WGS sequence"/>
</dbReference>
<protein>
    <submittedName>
        <fullName evidence="1">Uncharacterized protein</fullName>
    </submittedName>
</protein>
<dbReference type="EMBL" id="CAJMWT010002150">
    <property type="protein sequence ID" value="CAE6434332.1"/>
    <property type="molecule type" value="Genomic_DNA"/>
</dbReference>
<dbReference type="Pfam" id="PF07957">
    <property type="entry name" value="DUF3294"/>
    <property type="match status" value="1"/>
</dbReference>
<reference evidence="1" key="1">
    <citation type="submission" date="2021-01" db="EMBL/GenBank/DDBJ databases">
        <authorList>
            <person name="Kaushik A."/>
        </authorList>
    </citation>
    <scope>NUCLEOTIDE SEQUENCE</scope>
    <source>
        <strain evidence="1">AG2-2IIIB</strain>
    </source>
</reference>
<sequence length="211" mass="24129">MNNPRNKELLHSFVDALLADPPQSTVSSRGINDQLLNLASRLDETNRLIADSIKSSDRQFGEVKSQLDGINRRLGHVERRVGHIERRLGHIERRLGHIKRRLGHVERQVVNGNENSDLQFEDIRTRFGYYDRPSESRSLNSCAHVDEGVLHPLPVPTGQLPIEGVFPQTAFDFRRLETVEVENLLRLYELPVDDSAVVNHAELARHIGVRW</sequence>
<comment type="caution">
    <text evidence="1">The sequence shown here is derived from an EMBL/GenBank/DDBJ whole genome shotgun (WGS) entry which is preliminary data.</text>
</comment>
<dbReference type="SUPFAM" id="SSF57997">
    <property type="entry name" value="Tropomyosin"/>
    <property type="match status" value="1"/>
</dbReference>
<dbReference type="Gene3D" id="1.20.5.1070">
    <property type="entry name" value="Head and neck region of the ectodomain of NDV fusion glycoprotein"/>
    <property type="match status" value="1"/>
</dbReference>
<proteinExistence type="predicted"/>
<evidence type="ECO:0000313" key="1">
    <source>
        <dbReference type="EMBL" id="CAE6434332.1"/>
    </source>
</evidence>
<name>A0A8H2XZA6_9AGAM</name>
<evidence type="ECO:0000313" key="2">
    <source>
        <dbReference type="Proteomes" id="UP000663843"/>
    </source>
</evidence>
<organism evidence="1 2">
    <name type="scientific">Rhizoctonia solani</name>
    <dbReference type="NCBI Taxonomy" id="456999"/>
    <lineage>
        <taxon>Eukaryota</taxon>
        <taxon>Fungi</taxon>
        <taxon>Dikarya</taxon>
        <taxon>Basidiomycota</taxon>
        <taxon>Agaricomycotina</taxon>
        <taxon>Agaricomycetes</taxon>
        <taxon>Cantharellales</taxon>
        <taxon>Ceratobasidiaceae</taxon>
        <taxon>Rhizoctonia</taxon>
    </lineage>
</organism>
<gene>
    <name evidence="1" type="ORF">RDB_LOCUS67829</name>
</gene>
<dbReference type="AlphaFoldDB" id="A0A8H2XZA6"/>
<accession>A0A8H2XZA6</accession>
<dbReference type="InterPro" id="IPR012917">
    <property type="entry name" value="DUF3294"/>
</dbReference>